<name>A0AAE0Y709_9GAST</name>
<reference evidence="2" key="1">
    <citation type="journal article" date="2023" name="G3 (Bethesda)">
        <title>A reference genome for the long-term kleptoplast-retaining sea slug Elysia crispata morphotype clarki.</title>
        <authorList>
            <person name="Eastman K.E."/>
            <person name="Pendleton A.L."/>
            <person name="Shaikh M.A."/>
            <person name="Suttiyut T."/>
            <person name="Ogas R."/>
            <person name="Tomko P."/>
            <person name="Gavelis G."/>
            <person name="Widhalm J.R."/>
            <person name="Wisecaver J.H."/>
        </authorList>
    </citation>
    <scope>NUCLEOTIDE SEQUENCE</scope>
    <source>
        <strain evidence="2">ECLA1</strain>
    </source>
</reference>
<comment type="caution">
    <text evidence="2">The sequence shown here is derived from an EMBL/GenBank/DDBJ whole genome shotgun (WGS) entry which is preliminary data.</text>
</comment>
<proteinExistence type="predicted"/>
<accession>A0AAE0Y709</accession>
<dbReference type="PRINTS" id="PR01438">
    <property type="entry name" value="UNVRSLSTRESS"/>
</dbReference>
<dbReference type="AlphaFoldDB" id="A0AAE0Y709"/>
<evidence type="ECO:0000313" key="3">
    <source>
        <dbReference type="Proteomes" id="UP001283361"/>
    </source>
</evidence>
<dbReference type="Pfam" id="PF00582">
    <property type="entry name" value="Usp"/>
    <property type="match status" value="1"/>
</dbReference>
<dbReference type="PANTHER" id="PTHR31964:SF113">
    <property type="entry name" value="USPA DOMAIN-CONTAINING PROTEIN"/>
    <property type="match status" value="1"/>
</dbReference>
<evidence type="ECO:0000259" key="1">
    <source>
        <dbReference type="Pfam" id="PF00582"/>
    </source>
</evidence>
<dbReference type="CDD" id="cd23659">
    <property type="entry name" value="USP_At3g01520-like"/>
    <property type="match status" value="1"/>
</dbReference>
<dbReference type="EMBL" id="JAWDGP010006836">
    <property type="protein sequence ID" value="KAK3734721.1"/>
    <property type="molecule type" value="Genomic_DNA"/>
</dbReference>
<protein>
    <recommendedName>
        <fullName evidence="1">UspA domain-containing protein</fullName>
    </recommendedName>
</protein>
<organism evidence="2 3">
    <name type="scientific">Elysia crispata</name>
    <name type="common">lettuce slug</name>
    <dbReference type="NCBI Taxonomy" id="231223"/>
    <lineage>
        <taxon>Eukaryota</taxon>
        <taxon>Metazoa</taxon>
        <taxon>Spiralia</taxon>
        <taxon>Lophotrochozoa</taxon>
        <taxon>Mollusca</taxon>
        <taxon>Gastropoda</taxon>
        <taxon>Heterobranchia</taxon>
        <taxon>Euthyneura</taxon>
        <taxon>Panpulmonata</taxon>
        <taxon>Sacoglossa</taxon>
        <taxon>Placobranchoidea</taxon>
        <taxon>Plakobranchidae</taxon>
        <taxon>Elysia</taxon>
    </lineage>
</organism>
<gene>
    <name evidence="2" type="ORF">RRG08_059903</name>
</gene>
<dbReference type="InterPro" id="IPR014729">
    <property type="entry name" value="Rossmann-like_a/b/a_fold"/>
</dbReference>
<keyword evidence="3" id="KW-1185">Reference proteome</keyword>
<feature type="domain" description="UspA" evidence="1">
    <location>
        <begin position="58"/>
        <end position="201"/>
    </location>
</feature>
<dbReference type="Gene3D" id="3.40.50.620">
    <property type="entry name" value="HUPs"/>
    <property type="match status" value="1"/>
</dbReference>
<dbReference type="PANTHER" id="PTHR31964">
    <property type="entry name" value="ADENINE NUCLEOTIDE ALPHA HYDROLASES-LIKE SUPERFAMILY PROTEIN"/>
    <property type="match status" value="1"/>
</dbReference>
<evidence type="ECO:0000313" key="2">
    <source>
        <dbReference type="EMBL" id="KAK3734721.1"/>
    </source>
</evidence>
<sequence length="206" mass="22991">MLLEALAGGTPASPYCDFPKETMLKPLRPDSESEALTSWPPTRLFPSVLEIVNLNTMRRHMIALDGKKQADYAFEWYLENVWREGDQVVLVYCSPFQLHIGIPGAAVNVELVSKQVKEAKDKAEAILQTGNELLRNRGIKGYTILKTGLKPEEGIIQAAEEEKADHLFMGTRDLSSLQRVLVGSVSTFVVRHAKVPVTIVKMPHDH</sequence>
<dbReference type="SUPFAM" id="SSF52402">
    <property type="entry name" value="Adenine nucleotide alpha hydrolases-like"/>
    <property type="match status" value="1"/>
</dbReference>
<dbReference type="InterPro" id="IPR006016">
    <property type="entry name" value="UspA"/>
</dbReference>
<dbReference type="InterPro" id="IPR006015">
    <property type="entry name" value="Universal_stress_UspA"/>
</dbReference>
<dbReference type="Proteomes" id="UP001283361">
    <property type="component" value="Unassembled WGS sequence"/>
</dbReference>